<dbReference type="InterPro" id="IPR020628">
    <property type="entry name" value="Formate_THF_ligase_CS"/>
</dbReference>
<evidence type="ECO:0000256" key="6">
    <source>
        <dbReference type="ARBA" id="ARBA00049033"/>
    </source>
</evidence>
<evidence type="ECO:0000256" key="8">
    <source>
        <dbReference type="HAMAP-Rule" id="MF_01543"/>
    </source>
</evidence>
<accession>A0A9D9DKV5</accession>
<dbReference type="EC" id="6.3.4.3" evidence="8"/>
<dbReference type="HAMAP" id="MF_01543">
    <property type="entry name" value="FTHFS"/>
    <property type="match status" value="1"/>
</dbReference>
<proteinExistence type="inferred from homology"/>
<sequence length="573" mass="61914">MKSDIQIAQESRLLPIVEVAKKIGIPEEDLELYGKYKAKVPLSYKDRDISRSKLILVSAISPTPAGEGKTTVSIGLAQAFNRLGKNAVLALREPSLGPVFGIKGGATGGGYSQVVPMEDINLHFTGDFAAVEKAHNLLAAMIDNNIQSKRRSLHLDPRTISWKRVMDMNDRSLRKIVAGLGGTSSGVPRETGFDITAASEVMAILCLASDIKDLKERLGNIFVGYTFDRKPVYARDLNANGAMAALLKDAIKPNLVQTLEGTAAFVHGGPFANIAQGTNTVIATKTAMATSEYAITEAGFGFDLGAEKFLDIKCRAASLNPQAVVLVATVRAMKYHGGMSLGALREETDACADGHCSPEELSGRIESLKRGMENLQKHIENIRQFNLVPVVAINRFVTDAPQELELIKEYCASMGVRASIVDVWSKGGAGAIELAELLMEQIAMNPADHTYKPLYDLNLPVREKIEIIAKKIYGAQAVDYTAKARADLKKIADLGLEHLAICMAKTQKSLSDNPELLGRPKDFVVTVREIEVASGAGFIIPITGEIMRMPGLPEEPAAERIDIDENGVISGLF</sequence>
<dbReference type="Pfam" id="PF01268">
    <property type="entry name" value="FTHFS"/>
    <property type="match status" value="1"/>
</dbReference>
<comment type="catalytic activity">
    <reaction evidence="6 8">
        <text>(6S)-5,6,7,8-tetrahydrofolate + formate + ATP = (6R)-10-formyltetrahydrofolate + ADP + phosphate</text>
        <dbReference type="Rhea" id="RHEA:20221"/>
        <dbReference type="ChEBI" id="CHEBI:15740"/>
        <dbReference type="ChEBI" id="CHEBI:30616"/>
        <dbReference type="ChEBI" id="CHEBI:43474"/>
        <dbReference type="ChEBI" id="CHEBI:57453"/>
        <dbReference type="ChEBI" id="CHEBI:195366"/>
        <dbReference type="ChEBI" id="CHEBI:456216"/>
        <dbReference type="EC" id="6.3.4.3"/>
    </reaction>
</comment>
<dbReference type="PROSITE" id="PS00721">
    <property type="entry name" value="FTHFS_1"/>
    <property type="match status" value="1"/>
</dbReference>
<evidence type="ECO:0000313" key="9">
    <source>
        <dbReference type="EMBL" id="MBO8428847.1"/>
    </source>
</evidence>
<dbReference type="AlphaFoldDB" id="A0A9D9DKV5"/>
<keyword evidence="3 8" id="KW-0436">Ligase</keyword>
<keyword evidence="5 8" id="KW-0067">ATP-binding</keyword>
<dbReference type="Gene3D" id="3.40.50.300">
    <property type="entry name" value="P-loop containing nucleotide triphosphate hydrolases"/>
    <property type="match status" value="1"/>
</dbReference>
<comment type="caution">
    <text evidence="9">The sequence shown here is derived from an EMBL/GenBank/DDBJ whole genome shotgun (WGS) entry which is preliminary data.</text>
</comment>
<dbReference type="InterPro" id="IPR027417">
    <property type="entry name" value="P-loop_NTPase"/>
</dbReference>
<dbReference type="FunFam" id="3.10.410.10:FF:000001">
    <property type="entry name" value="Putative formate--tetrahydrofolate ligase"/>
    <property type="match status" value="1"/>
</dbReference>
<evidence type="ECO:0000256" key="1">
    <source>
        <dbReference type="ARBA" id="ARBA00004777"/>
    </source>
</evidence>
<dbReference type="Gene3D" id="3.30.1510.10">
    <property type="entry name" value="Domain 2, N(10)-formyltetrahydrofolate synthetase"/>
    <property type="match status" value="1"/>
</dbReference>
<evidence type="ECO:0000313" key="10">
    <source>
        <dbReference type="Proteomes" id="UP000823635"/>
    </source>
</evidence>
<evidence type="ECO:0000256" key="2">
    <source>
        <dbReference type="ARBA" id="ARBA00022563"/>
    </source>
</evidence>
<keyword evidence="4 8" id="KW-0547">Nucleotide-binding</keyword>
<protein>
    <recommendedName>
        <fullName evidence="8">Formate--tetrahydrofolate ligase</fullName>
        <ecNumber evidence="8">6.3.4.3</ecNumber>
    </recommendedName>
    <alternativeName>
        <fullName evidence="8">Formyltetrahydrofolate synthetase</fullName>
        <shortName evidence="8">FHS</shortName>
        <shortName evidence="8">FTHFS</shortName>
    </alternativeName>
</protein>
<reference evidence="9" key="1">
    <citation type="submission" date="2020-10" db="EMBL/GenBank/DDBJ databases">
        <authorList>
            <person name="Gilroy R."/>
        </authorList>
    </citation>
    <scope>NUCLEOTIDE SEQUENCE</scope>
    <source>
        <strain evidence="9">15467</strain>
    </source>
</reference>
<dbReference type="Proteomes" id="UP000823635">
    <property type="component" value="Unassembled WGS sequence"/>
</dbReference>
<comment type="pathway">
    <text evidence="1 8">One-carbon metabolism; tetrahydrofolate interconversion.</text>
</comment>
<dbReference type="PROSITE" id="PS00722">
    <property type="entry name" value="FTHFS_2"/>
    <property type="match status" value="1"/>
</dbReference>
<dbReference type="NCBIfam" id="NF010030">
    <property type="entry name" value="PRK13505.1"/>
    <property type="match status" value="1"/>
</dbReference>
<organism evidence="9 10">
    <name type="scientific">Candidatus Egerieousia excrementavium</name>
    <dbReference type="NCBI Taxonomy" id="2840778"/>
    <lineage>
        <taxon>Bacteria</taxon>
        <taxon>Pseudomonadati</taxon>
        <taxon>Bacteroidota</taxon>
        <taxon>Bacteroidia</taxon>
        <taxon>Bacteroidales</taxon>
        <taxon>Candidatus Egerieousia</taxon>
    </lineage>
</organism>
<dbReference type="EMBL" id="JADINB010000066">
    <property type="protein sequence ID" value="MBO8428847.1"/>
    <property type="molecule type" value="Genomic_DNA"/>
</dbReference>
<reference evidence="9" key="2">
    <citation type="journal article" date="2021" name="PeerJ">
        <title>Extensive microbial diversity within the chicken gut microbiome revealed by metagenomics and culture.</title>
        <authorList>
            <person name="Gilroy R."/>
            <person name="Ravi A."/>
            <person name="Getino M."/>
            <person name="Pursley I."/>
            <person name="Horton D.L."/>
            <person name="Alikhan N.F."/>
            <person name="Baker D."/>
            <person name="Gharbi K."/>
            <person name="Hall N."/>
            <person name="Watson M."/>
            <person name="Adriaenssens E.M."/>
            <person name="Foster-Nyarko E."/>
            <person name="Jarju S."/>
            <person name="Secka A."/>
            <person name="Antonio M."/>
            <person name="Oren A."/>
            <person name="Chaudhuri R.R."/>
            <person name="La Ragione R."/>
            <person name="Hildebrand F."/>
            <person name="Pallen M.J."/>
        </authorList>
    </citation>
    <scope>NUCLEOTIDE SEQUENCE</scope>
    <source>
        <strain evidence="9">15467</strain>
    </source>
</reference>
<evidence type="ECO:0000256" key="4">
    <source>
        <dbReference type="ARBA" id="ARBA00022741"/>
    </source>
</evidence>
<dbReference type="SUPFAM" id="SSF52540">
    <property type="entry name" value="P-loop containing nucleoside triphosphate hydrolases"/>
    <property type="match status" value="1"/>
</dbReference>
<evidence type="ECO:0000256" key="5">
    <source>
        <dbReference type="ARBA" id="ARBA00022840"/>
    </source>
</evidence>
<dbReference type="InterPro" id="IPR000559">
    <property type="entry name" value="Formate_THF_ligase"/>
</dbReference>
<name>A0A9D9DKV5_9BACT</name>
<dbReference type="FunFam" id="3.30.1510.10:FF:000001">
    <property type="entry name" value="Formate--tetrahydrofolate ligase"/>
    <property type="match status" value="1"/>
</dbReference>
<dbReference type="CDD" id="cd00477">
    <property type="entry name" value="FTHFS"/>
    <property type="match status" value="1"/>
</dbReference>
<evidence type="ECO:0000256" key="7">
    <source>
        <dbReference type="ARBA" id="ARBA00061363"/>
    </source>
</evidence>
<gene>
    <name evidence="8" type="primary">fhs</name>
    <name evidence="9" type="ORF">IAC68_02795</name>
</gene>
<evidence type="ECO:0000256" key="3">
    <source>
        <dbReference type="ARBA" id="ARBA00022598"/>
    </source>
</evidence>
<comment type="similarity">
    <text evidence="7 8">Belongs to the formate--tetrahydrofolate ligase family.</text>
</comment>
<dbReference type="GO" id="GO:0004329">
    <property type="term" value="F:formate-tetrahydrofolate ligase activity"/>
    <property type="evidence" value="ECO:0007669"/>
    <property type="project" value="UniProtKB-UniRule"/>
</dbReference>
<feature type="binding site" evidence="8">
    <location>
        <begin position="63"/>
        <end position="70"/>
    </location>
    <ligand>
        <name>ATP</name>
        <dbReference type="ChEBI" id="CHEBI:30616"/>
    </ligand>
</feature>
<dbReference type="GO" id="GO:0005524">
    <property type="term" value="F:ATP binding"/>
    <property type="evidence" value="ECO:0007669"/>
    <property type="project" value="UniProtKB-UniRule"/>
</dbReference>
<keyword evidence="2 8" id="KW-0554">One-carbon metabolism</keyword>
<dbReference type="GO" id="GO:0035999">
    <property type="term" value="P:tetrahydrofolate interconversion"/>
    <property type="evidence" value="ECO:0007669"/>
    <property type="project" value="UniProtKB-UniRule"/>
</dbReference>
<dbReference type="Gene3D" id="3.10.410.10">
    <property type="entry name" value="Formyltetrahydrofolate synthetase, domain 3"/>
    <property type="match status" value="1"/>
</dbReference>